<proteinExistence type="predicted"/>
<evidence type="ECO:0008006" key="4">
    <source>
        <dbReference type="Google" id="ProtNLM"/>
    </source>
</evidence>
<dbReference type="EMBL" id="ARYL01000012">
    <property type="protein sequence ID" value="KDA02648.1"/>
    <property type="molecule type" value="Genomic_DNA"/>
</dbReference>
<dbReference type="PROSITE" id="PS51257">
    <property type="entry name" value="PROKAR_LIPOPROTEIN"/>
    <property type="match status" value="1"/>
</dbReference>
<gene>
    <name evidence="2" type="ORF">HOC_09384</name>
</gene>
<dbReference type="AlphaFoldDB" id="A0A059G836"/>
<evidence type="ECO:0000256" key="1">
    <source>
        <dbReference type="SAM" id="SignalP"/>
    </source>
</evidence>
<keyword evidence="3" id="KW-1185">Reference proteome</keyword>
<dbReference type="Proteomes" id="UP000024942">
    <property type="component" value="Unassembled WGS sequence"/>
</dbReference>
<dbReference type="STRING" id="1280953.HOC_09384"/>
<organism evidence="2 3">
    <name type="scientific">Hyphomonas oceanitis SCH89</name>
    <dbReference type="NCBI Taxonomy" id="1280953"/>
    <lineage>
        <taxon>Bacteria</taxon>
        <taxon>Pseudomonadati</taxon>
        <taxon>Pseudomonadota</taxon>
        <taxon>Alphaproteobacteria</taxon>
        <taxon>Hyphomonadales</taxon>
        <taxon>Hyphomonadaceae</taxon>
        <taxon>Hyphomonas</taxon>
    </lineage>
</organism>
<keyword evidence="1" id="KW-0732">Signal</keyword>
<accession>A0A059G836</accession>
<evidence type="ECO:0000313" key="3">
    <source>
        <dbReference type="Proteomes" id="UP000024942"/>
    </source>
</evidence>
<reference evidence="2 3" key="1">
    <citation type="journal article" date="2014" name="Antonie Van Leeuwenhoek">
        <title>Hyphomonas beringensis sp. nov. and Hyphomonas chukchiensis sp. nov., isolated from surface seawater of the Bering Sea and Chukchi Sea.</title>
        <authorList>
            <person name="Li C."/>
            <person name="Lai Q."/>
            <person name="Li G."/>
            <person name="Dong C."/>
            <person name="Wang J."/>
            <person name="Liao Y."/>
            <person name="Shao Z."/>
        </authorList>
    </citation>
    <scope>NUCLEOTIDE SEQUENCE [LARGE SCALE GENOMIC DNA]</scope>
    <source>
        <strain evidence="2 3">SCH89</strain>
    </source>
</reference>
<name>A0A059G836_9PROT</name>
<dbReference type="PATRIC" id="fig|1280953.3.peg.1894"/>
<feature type="chain" id="PRO_5001573659" description="Lipoprotein" evidence="1">
    <location>
        <begin position="19"/>
        <end position="150"/>
    </location>
</feature>
<protein>
    <recommendedName>
        <fullName evidence="4">Lipoprotein</fullName>
    </recommendedName>
</protein>
<comment type="caution">
    <text evidence="2">The sequence shown here is derived from an EMBL/GenBank/DDBJ whole genome shotgun (WGS) entry which is preliminary data.</text>
</comment>
<sequence length="150" mass="16023">MDMMFRSLLAGAALAALAACNPGPKDAPAEPVAEPVAAEPDPAVQMEEEPKLLEMMQGTWQSLEDPMNVFTISGDQMSSVYNDEPLGNETITVVADCTAMTPDADGMSFTLKADGDDEARCFSIIDAGADRLDYSYSARGNTLAHKRMTP</sequence>
<feature type="signal peptide" evidence="1">
    <location>
        <begin position="1"/>
        <end position="18"/>
    </location>
</feature>
<evidence type="ECO:0000313" key="2">
    <source>
        <dbReference type="EMBL" id="KDA02648.1"/>
    </source>
</evidence>